<dbReference type="PANTHER" id="PTHR45998:SF2">
    <property type="entry name" value="SERINE_THREONINE-PROTEIN KINASE 16"/>
    <property type="match status" value="1"/>
</dbReference>
<name>A0AAN7WMZ0_9SACH</name>
<dbReference type="EMBL" id="JAWIZZ010000053">
    <property type="protein sequence ID" value="KAK5778282.1"/>
    <property type="molecule type" value="Genomic_DNA"/>
</dbReference>
<evidence type="ECO:0000256" key="8">
    <source>
        <dbReference type="ARBA" id="ARBA00048679"/>
    </source>
</evidence>
<protein>
    <recommendedName>
        <fullName evidence="1">non-specific serine/threonine protein kinase</fullName>
        <ecNumber evidence="1">2.7.11.1</ecNumber>
    </recommendedName>
</protein>
<accession>A0AAN7WMZ0</accession>
<keyword evidence="3" id="KW-0808">Transferase</keyword>
<dbReference type="PANTHER" id="PTHR45998">
    <property type="entry name" value="SERINE/THREONINE-PROTEIN KINASE 16"/>
    <property type="match status" value="1"/>
</dbReference>
<dbReference type="Gene3D" id="1.10.510.10">
    <property type="entry name" value="Transferase(Phosphotransferase) domain 1"/>
    <property type="match status" value="2"/>
</dbReference>
<dbReference type="Proteomes" id="UP001306508">
    <property type="component" value="Unassembled WGS sequence"/>
</dbReference>
<dbReference type="InterPro" id="IPR052239">
    <property type="entry name" value="Ser/Thr-specific_kinases"/>
</dbReference>
<proteinExistence type="predicted"/>
<dbReference type="GO" id="GO:0005524">
    <property type="term" value="F:ATP binding"/>
    <property type="evidence" value="ECO:0007669"/>
    <property type="project" value="UniProtKB-KW"/>
</dbReference>
<dbReference type="InterPro" id="IPR000719">
    <property type="entry name" value="Prot_kinase_dom"/>
</dbReference>
<keyword evidence="11" id="KW-1185">Reference proteome</keyword>
<dbReference type="SUPFAM" id="SSF56112">
    <property type="entry name" value="Protein kinase-like (PK-like)"/>
    <property type="match status" value="1"/>
</dbReference>
<comment type="catalytic activity">
    <reaction evidence="8">
        <text>L-seryl-[protein] + ATP = O-phospho-L-seryl-[protein] + ADP + H(+)</text>
        <dbReference type="Rhea" id="RHEA:17989"/>
        <dbReference type="Rhea" id="RHEA-COMP:9863"/>
        <dbReference type="Rhea" id="RHEA-COMP:11604"/>
        <dbReference type="ChEBI" id="CHEBI:15378"/>
        <dbReference type="ChEBI" id="CHEBI:29999"/>
        <dbReference type="ChEBI" id="CHEBI:30616"/>
        <dbReference type="ChEBI" id="CHEBI:83421"/>
        <dbReference type="ChEBI" id="CHEBI:456216"/>
        <dbReference type="EC" id="2.7.11.1"/>
    </reaction>
</comment>
<evidence type="ECO:0000313" key="11">
    <source>
        <dbReference type="Proteomes" id="UP001306508"/>
    </source>
</evidence>
<organism evidence="10 11">
    <name type="scientific">Arxiozyma heterogenica</name>
    <dbReference type="NCBI Taxonomy" id="278026"/>
    <lineage>
        <taxon>Eukaryota</taxon>
        <taxon>Fungi</taxon>
        <taxon>Dikarya</taxon>
        <taxon>Ascomycota</taxon>
        <taxon>Saccharomycotina</taxon>
        <taxon>Saccharomycetes</taxon>
        <taxon>Saccharomycetales</taxon>
        <taxon>Saccharomycetaceae</taxon>
        <taxon>Arxiozyma</taxon>
    </lineage>
</organism>
<dbReference type="AlphaFoldDB" id="A0AAN7WMZ0"/>
<evidence type="ECO:0000256" key="6">
    <source>
        <dbReference type="ARBA" id="ARBA00022840"/>
    </source>
</evidence>
<evidence type="ECO:0000256" key="3">
    <source>
        <dbReference type="ARBA" id="ARBA00022679"/>
    </source>
</evidence>
<comment type="catalytic activity">
    <reaction evidence="7">
        <text>L-threonyl-[protein] + ATP = O-phospho-L-threonyl-[protein] + ADP + H(+)</text>
        <dbReference type="Rhea" id="RHEA:46608"/>
        <dbReference type="Rhea" id="RHEA-COMP:11060"/>
        <dbReference type="Rhea" id="RHEA-COMP:11605"/>
        <dbReference type="ChEBI" id="CHEBI:15378"/>
        <dbReference type="ChEBI" id="CHEBI:30013"/>
        <dbReference type="ChEBI" id="CHEBI:30616"/>
        <dbReference type="ChEBI" id="CHEBI:61977"/>
        <dbReference type="ChEBI" id="CHEBI:456216"/>
        <dbReference type="EC" id="2.7.11.1"/>
    </reaction>
</comment>
<comment type="caution">
    <text evidence="10">The sequence shown here is derived from an EMBL/GenBank/DDBJ whole genome shotgun (WGS) entry which is preliminary data.</text>
</comment>
<keyword evidence="2" id="KW-0723">Serine/threonine-protein kinase</keyword>
<dbReference type="GO" id="GO:0004674">
    <property type="term" value="F:protein serine/threonine kinase activity"/>
    <property type="evidence" value="ECO:0007669"/>
    <property type="project" value="UniProtKB-KW"/>
</dbReference>
<keyword evidence="5" id="KW-0418">Kinase</keyword>
<evidence type="ECO:0000256" key="5">
    <source>
        <dbReference type="ARBA" id="ARBA00022777"/>
    </source>
</evidence>
<keyword evidence="6" id="KW-0067">ATP-binding</keyword>
<dbReference type="GO" id="GO:0005773">
    <property type="term" value="C:vacuole"/>
    <property type="evidence" value="ECO:0007669"/>
    <property type="project" value="GOC"/>
</dbReference>
<feature type="domain" description="Protein kinase" evidence="9">
    <location>
        <begin position="31"/>
        <end position="367"/>
    </location>
</feature>
<dbReference type="EC" id="2.7.11.1" evidence="1"/>
<keyword evidence="4" id="KW-0547">Nucleotide-binding</keyword>
<dbReference type="GO" id="GO:0005794">
    <property type="term" value="C:Golgi apparatus"/>
    <property type="evidence" value="ECO:0007669"/>
    <property type="project" value="TreeGrafter"/>
</dbReference>
<dbReference type="GO" id="GO:0032889">
    <property type="term" value="P:regulation of vacuole fusion, non-autophagic"/>
    <property type="evidence" value="ECO:0007669"/>
    <property type="project" value="TreeGrafter"/>
</dbReference>
<reference evidence="11" key="1">
    <citation type="submission" date="2023-07" db="EMBL/GenBank/DDBJ databases">
        <title>A draft genome of Kazachstania heterogenica Y-27499.</title>
        <authorList>
            <person name="Donic C."/>
            <person name="Kralova J.S."/>
            <person name="Fidel L."/>
            <person name="Ben-Dor S."/>
            <person name="Jung S."/>
        </authorList>
    </citation>
    <scope>NUCLEOTIDE SEQUENCE [LARGE SCALE GENOMIC DNA]</scope>
    <source>
        <strain evidence="11">Y27499</strain>
    </source>
</reference>
<dbReference type="GO" id="GO:0006624">
    <property type="term" value="P:vacuolar protein processing"/>
    <property type="evidence" value="ECO:0007669"/>
    <property type="project" value="TreeGrafter"/>
</dbReference>
<evidence type="ECO:0000256" key="1">
    <source>
        <dbReference type="ARBA" id="ARBA00012513"/>
    </source>
</evidence>
<dbReference type="Pfam" id="PF00069">
    <property type="entry name" value="Pkinase"/>
    <property type="match status" value="1"/>
</dbReference>
<sequence>MLESIIDTICSCCYPIWDHSNSYITVNGRKYRLNGLLSENTLSFTYMVSIQNASSSVLIDQDFDTNRLVLKQIICPFGNIENISDALTEIKNYKTYNSKYIIKYIDSEVLQSYDGSKTVVILLPYYPRGSLKDLLSLNILNGVSSMSEKEIVRLMIGICKGLLILHDPTTNEEFQDEEDETSSVFMEIDRDAASYLIDTPLEMGLLSSPRSSFGSLIHLDIEPSSILLSNEGTPIISQLVSIFSNDMEFKSDVDVARFKEWVSCHCNIYYTAPEVINIKKNSMIDCSVDIWSLGCVLYTLMFGISPFDREEQINGLSLQHNISNGLYSIPQDAPYSQALVDIIKSCLKIDAILRPTTNELLTQLQTISI</sequence>
<evidence type="ECO:0000256" key="2">
    <source>
        <dbReference type="ARBA" id="ARBA00022527"/>
    </source>
</evidence>
<dbReference type="PROSITE" id="PS50011">
    <property type="entry name" value="PROTEIN_KINASE_DOM"/>
    <property type="match status" value="1"/>
</dbReference>
<evidence type="ECO:0000256" key="7">
    <source>
        <dbReference type="ARBA" id="ARBA00047899"/>
    </source>
</evidence>
<dbReference type="InterPro" id="IPR011009">
    <property type="entry name" value="Kinase-like_dom_sf"/>
</dbReference>
<evidence type="ECO:0000313" key="10">
    <source>
        <dbReference type="EMBL" id="KAK5778282.1"/>
    </source>
</evidence>
<evidence type="ECO:0000259" key="9">
    <source>
        <dbReference type="PROSITE" id="PS50011"/>
    </source>
</evidence>
<evidence type="ECO:0000256" key="4">
    <source>
        <dbReference type="ARBA" id="ARBA00022741"/>
    </source>
</evidence>
<gene>
    <name evidence="10" type="ORF">RI543_003941</name>
</gene>